<dbReference type="GO" id="GO:0005763">
    <property type="term" value="C:mitochondrial small ribosomal subunit"/>
    <property type="evidence" value="ECO:0007669"/>
    <property type="project" value="TreeGrafter"/>
</dbReference>
<dbReference type="EMBL" id="KT754507">
    <property type="protein sequence ID" value="ALS04341.1"/>
    <property type="molecule type" value="mRNA"/>
</dbReference>
<keyword evidence="5" id="KW-0687">Ribonucleoprotein</keyword>
<keyword evidence="3 8" id="KW-0689">Ribosomal protein</keyword>
<evidence type="ECO:0000256" key="4">
    <source>
        <dbReference type="ARBA" id="ARBA00023128"/>
    </source>
</evidence>
<evidence type="ECO:0000313" key="8">
    <source>
        <dbReference type="EMBL" id="ALS04341.1"/>
    </source>
</evidence>
<dbReference type="GO" id="GO:0032543">
    <property type="term" value="P:mitochondrial translation"/>
    <property type="evidence" value="ECO:0007669"/>
    <property type="project" value="TreeGrafter"/>
</dbReference>
<dbReference type="SUPFAM" id="SSF54565">
    <property type="entry name" value="Ribosomal protein S16"/>
    <property type="match status" value="1"/>
</dbReference>
<dbReference type="PANTHER" id="PTHR12919:SF20">
    <property type="entry name" value="SMALL RIBOSOMAL SUBUNIT PROTEIN BS16M"/>
    <property type="match status" value="1"/>
</dbReference>
<sequence>MSQVSGQLAKYSRYCLRLSHWGCKNRPFYHIVVAKKSFPNRHYIDPVEQVGTFDPLPNAHNEKLCALNLERLSHYIAGGITIEEPVAQLLGLAGFTPNHPSTYSQAWRNREALTNESARRTNVILKEVQQEFA</sequence>
<dbReference type="Pfam" id="PF00886">
    <property type="entry name" value="Ribosomal_S16"/>
    <property type="match status" value="1"/>
</dbReference>
<evidence type="ECO:0000256" key="3">
    <source>
        <dbReference type="ARBA" id="ARBA00022980"/>
    </source>
</evidence>
<dbReference type="AlphaFoldDB" id="A0A0U2V5N9"/>
<dbReference type="InterPro" id="IPR000307">
    <property type="entry name" value="Ribosomal_bS16"/>
</dbReference>
<dbReference type="FunFam" id="3.30.1320.10:FF:000004">
    <property type="entry name" value="28S ribosomal protein S16, mitochondrial"/>
    <property type="match status" value="1"/>
</dbReference>
<evidence type="ECO:0000256" key="1">
    <source>
        <dbReference type="ARBA" id="ARBA00004173"/>
    </source>
</evidence>
<dbReference type="NCBIfam" id="TIGR00002">
    <property type="entry name" value="S16"/>
    <property type="match status" value="1"/>
</dbReference>
<dbReference type="GO" id="GO:0003735">
    <property type="term" value="F:structural constituent of ribosome"/>
    <property type="evidence" value="ECO:0007669"/>
    <property type="project" value="InterPro"/>
</dbReference>
<keyword evidence="4" id="KW-0496">Mitochondrion</keyword>
<comment type="similarity">
    <text evidence="2">Belongs to the bacterial ribosomal protein bS16 family.</text>
</comment>
<dbReference type="InterPro" id="IPR023803">
    <property type="entry name" value="Ribosomal_bS16_dom_sf"/>
</dbReference>
<dbReference type="Gene3D" id="3.30.1320.10">
    <property type="match status" value="1"/>
</dbReference>
<comment type="subcellular location">
    <subcellularLocation>
        <location evidence="1">Mitochondrion</location>
    </subcellularLocation>
</comment>
<evidence type="ECO:0000256" key="5">
    <source>
        <dbReference type="ARBA" id="ARBA00023274"/>
    </source>
</evidence>
<accession>A0A0U2V5N9</accession>
<dbReference type="PANTHER" id="PTHR12919">
    <property type="entry name" value="30S RIBOSOMAL PROTEIN S16"/>
    <property type="match status" value="1"/>
</dbReference>
<organism evidence="8">
    <name type="scientific">Acartia pacifica</name>
    <name type="common">Copepod</name>
    <dbReference type="NCBI Taxonomy" id="335913"/>
    <lineage>
        <taxon>Eukaryota</taxon>
        <taxon>Metazoa</taxon>
        <taxon>Ecdysozoa</taxon>
        <taxon>Arthropoda</taxon>
        <taxon>Crustacea</taxon>
        <taxon>Multicrustacea</taxon>
        <taxon>Hexanauplia</taxon>
        <taxon>Copepoda</taxon>
        <taxon>Calanoida</taxon>
        <taxon>Acartiidae</taxon>
        <taxon>Acartia</taxon>
    </lineage>
</organism>
<reference evidence="8" key="1">
    <citation type="journal article" date="2015" name="Sci. Rep.">
        <title>Spliced leader RNA trans-splicing discovered in copepods.</title>
        <authorList>
            <person name="Yang F."/>
            <person name="Xu D."/>
            <person name="Zhuang Y."/>
            <person name="Yi X."/>
            <person name="Huang Y."/>
            <person name="Chen H."/>
            <person name="Lin S."/>
            <person name="Campbell D.A."/>
            <person name="Sturm N.R."/>
            <person name="Liu G."/>
            <person name="Zhang H."/>
        </authorList>
    </citation>
    <scope>NUCLEOTIDE SEQUENCE</scope>
</reference>
<evidence type="ECO:0000256" key="6">
    <source>
        <dbReference type="ARBA" id="ARBA00035263"/>
    </source>
</evidence>
<name>A0A0U2V5N9_ACAPC</name>
<protein>
    <recommendedName>
        <fullName evidence="6">Small ribosomal subunit protein bS16m</fullName>
    </recommendedName>
    <alternativeName>
        <fullName evidence="7">28S ribosomal protein S16, mitochondrial</fullName>
    </alternativeName>
</protein>
<proteinExistence type="evidence at transcript level"/>
<evidence type="ECO:0000256" key="7">
    <source>
        <dbReference type="ARBA" id="ARBA00035438"/>
    </source>
</evidence>
<dbReference type="GO" id="GO:0005743">
    <property type="term" value="C:mitochondrial inner membrane"/>
    <property type="evidence" value="ECO:0007669"/>
    <property type="project" value="UniProtKB-ARBA"/>
</dbReference>
<evidence type="ECO:0000256" key="2">
    <source>
        <dbReference type="ARBA" id="ARBA00006668"/>
    </source>
</evidence>